<dbReference type="InterPro" id="IPR011335">
    <property type="entry name" value="Restrct_endonuc-II-like"/>
</dbReference>
<keyword evidence="3" id="KW-0227">DNA damage</keyword>
<evidence type="ECO:0000256" key="4">
    <source>
        <dbReference type="ARBA" id="ARBA00022801"/>
    </source>
</evidence>
<dbReference type="Gene3D" id="3.40.960.10">
    <property type="entry name" value="VSR Endonuclease"/>
    <property type="match status" value="1"/>
</dbReference>
<name>A0ABU2LA46_9ACTN</name>
<evidence type="ECO:0000256" key="1">
    <source>
        <dbReference type="ARBA" id="ARBA00022722"/>
    </source>
</evidence>
<evidence type="ECO:0000313" key="9">
    <source>
        <dbReference type="Proteomes" id="UP001183388"/>
    </source>
</evidence>
<keyword evidence="5" id="KW-0234">DNA repair</keyword>
<evidence type="ECO:0000313" key="8">
    <source>
        <dbReference type="EMBL" id="MDT0308451.1"/>
    </source>
</evidence>
<keyword evidence="2 8" id="KW-0255">Endonuclease</keyword>
<keyword evidence="1" id="KW-0540">Nuclease</keyword>
<evidence type="ECO:0000256" key="7">
    <source>
        <dbReference type="SAM" id="MobiDB-lite"/>
    </source>
</evidence>
<organism evidence="8 9">
    <name type="scientific">Streptomyces boetiae</name>
    <dbReference type="NCBI Taxonomy" id="3075541"/>
    <lineage>
        <taxon>Bacteria</taxon>
        <taxon>Bacillati</taxon>
        <taxon>Actinomycetota</taxon>
        <taxon>Actinomycetes</taxon>
        <taxon>Kitasatosporales</taxon>
        <taxon>Streptomycetaceae</taxon>
        <taxon>Streptomyces</taxon>
    </lineage>
</organism>
<reference evidence="9" key="1">
    <citation type="submission" date="2023-07" db="EMBL/GenBank/DDBJ databases">
        <title>30 novel species of actinomycetes from the DSMZ collection.</title>
        <authorList>
            <person name="Nouioui I."/>
        </authorList>
    </citation>
    <scope>NUCLEOTIDE SEQUENCE [LARGE SCALE GENOMIC DNA]</scope>
    <source>
        <strain evidence="9">DSM 44917</strain>
    </source>
</reference>
<evidence type="ECO:0000256" key="3">
    <source>
        <dbReference type="ARBA" id="ARBA00022763"/>
    </source>
</evidence>
<feature type="region of interest" description="Disordered" evidence="7">
    <location>
        <begin position="115"/>
        <end position="152"/>
    </location>
</feature>
<dbReference type="SUPFAM" id="SSF52980">
    <property type="entry name" value="Restriction endonuclease-like"/>
    <property type="match status" value="1"/>
</dbReference>
<protein>
    <submittedName>
        <fullName evidence="8">Very short patch repair endonuclease</fullName>
    </submittedName>
</protein>
<comment type="caution">
    <text evidence="8">The sequence shown here is derived from an EMBL/GenBank/DDBJ whole genome shotgun (WGS) entry which is preliminary data.</text>
</comment>
<proteinExistence type="inferred from homology"/>
<evidence type="ECO:0000256" key="5">
    <source>
        <dbReference type="ARBA" id="ARBA00023204"/>
    </source>
</evidence>
<keyword evidence="4" id="KW-0378">Hydrolase</keyword>
<evidence type="ECO:0000256" key="2">
    <source>
        <dbReference type="ARBA" id="ARBA00022759"/>
    </source>
</evidence>
<comment type="similarity">
    <text evidence="6">Belongs to the Vsr family.</text>
</comment>
<dbReference type="Proteomes" id="UP001183388">
    <property type="component" value="Unassembled WGS sequence"/>
</dbReference>
<dbReference type="CDD" id="cd00221">
    <property type="entry name" value="Vsr"/>
    <property type="match status" value="1"/>
</dbReference>
<dbReference type="EMBL" id="JAVREN010000022">
    <property type="protein sequence ID" value="MDT0308451.1"/>
    <property type="molecule type" value="Genomic_DNA"/>
</dbReference>
<keyword evidence="9" id="KW-1185">Reference proteome</keyword>
<sequence length="152" mass="17294">MRRQRREETGPELAVRRLLHAAGLRYRLHHRVPGMARRRIDIAFPGPRIAVFLDGCFWHCCPQHASYPKANAEHWRRKFEQNTVRDTETTVHLQGAGWTVLRFWEHESPEEVAVKVADTVRERRTRPHGSEGDSSGGSALVPEPGRASSVSG</sequence>
<gene>
    <name evidence="8" type="ORF">RM780_15990</name>
</gene>
<dbReference type="NCBIfam" id="TIGR00632">
    <property type="entry name" value="vsr"/>
    <property type="match status" value="1"/>
</dbReference>
<dbReference type="Pfam" id="PF03852">
    <property type="entry name" value="Vsr"/>
    <property type="match status" value="1"/>
</dbReference>
<dbReference type="InterPro" id="IPR004603">
    <property type="entry name" value="DNA_mismatch_endonuc_vsr"/>
</dbReference>
<accession>A0ABU2LA46</accession>
<evidence type="ECO:0000256" key="6">
    <source>
        <dbReference type="ARBA" id="ARBA00029466"/>
    </source>
</evidence>
<dbReference type="GO" id="GO:0004519">
    <property type="term" value="F:endonuclease activity"/>
    <property type="evidence" value="ECO:0007669"/>
    <property type="project" value="UniProtKB-KW"/>
</dbReference>